<sequence length="470" mass="52867">MNCNTDLVRVRNIGETHDLDSQVEYLKRYVRFTRKPIERLSSTSLQQSFLPDSSTMGQTFRLLDLSASNDHLDDQCNQEPLDVPVTESPFPADADLSDFMFAISTTFKRLSDPTTIQEWAYWLTSNNRSNGGKLLVQLVDATDAEITDVAARLAKVGVDAEVGGWDSRIEKKMAIRYLNLVPLLVSRQAANTKWFVLCDDDTFFTAMNGLVAKLKTYDPTQPHYVGTLSEDMTAVRLHGSQAFGGGGVFLSRPLAKIVAGAHASCRTPAKVKKSNSGWGAQGDILLRNCIYDNTDVRMTWMRDLWQLDLSGGDASGFYESGIKPFSIHHFRGGQKWHTTYPLNTTQIAHTCGEDCPYQRFVTADNFIISNGYSIAQYPDGIDFRLDQVERTFRSIHPDHQGSFDYTFGPQRPSLVKTGKKIAWDLVESQRLEDGSVSQVYVRKKDDERWTKEKKPVKAHDGVIELVWIPA</sequence>
<dbReference type="GO" id="GO:0016757">
    <property type="term" value="F:glycosyltransferase activity"/>
    <property type="evidence" value="ECO:0007669"/>
    <property type="project" value="UniProtKB-KW"/>
</dbReference>
<evidence type="ECO:0000313" key="11">
    <source>
        <dbReference type="Proteomes" id="UP000267145"/>
    </source>
</evidence>
<comment type="subcellular location">
    <subcellularLocation>
        <location evidence="8">Endomembrane system</location>
        <topology evidence="8">Single-pass membrane protein</topology>
    </subcellularLocation>
    <subcellularLocation>
        <location evidence="1">Membrane</location>
        <topology evidence="1">Single-pass type II membrane protein</topology>
    </subcellularLocation>
</comment>
<dbReference type="Proteomes" id="UP000267145">
    <property type="component" value="Unassembled WGS sequence"/>
</dbReference>
<evidence type="ECO:0000256" key="3">
    <source>
        <dbReference type="ARBA" id="ARBA00022679"/>
    </source>
</evidence>
<keyword evidence="6" id="KW-1133">Transmembrane helix</keyword>
<evidence type="ECO:0000256" key="1">
    <source>
        <dbReference type="ARBA" id="ARBA00004606"/>
    </source>
</evidence>
<dbReference type="RefSeq" id="XP_028490372.1">
    <property type="nucleotide sequence ID" value="XM_028638275.1"/>
</dbReference>
<gene>
    <name evidence="10" type="ORF">D7B24_004099</name>
</gene>
<dbReference type="GeneID" id="39607788"/>
<name>A0A3M9XW35_9PEZI</name>
<keyword evidence="11" id="KW-1185">Reference proteome</keyword>
<dbReference type="GO" id="GO:0012505">
    <property type="term" value="C:endomembrane system"/>
    <property type="evidence" value="ECO:0007669"/>
    <property type="project" value="UniProtKB-SubCell"/>
</dbReference>
<evidence type="ECO:0000256" key="6">
    <source>
        <dbReference type="ARBA" id="ARBA00022989"/>
    </source>
</evidence>
<reference evidence="10 11" key="1">
    <citation type="submission" date="2018-10" db="EMBL/GenBank/DDBJ databases">
        <title>Genome sequence of Verticillium nonalfalfae VnAa140.</title>
        <authorList>
            <person name="Stajich J.E."/>
            <person name="Kasson M.T."/>
        </authorList>
    </citation>
    <scope>NUCLEOTIDE SEQUENCE [LARGE SCALE GENOMIC DNA]</scope>
    <source>
        <strain evidence="10 11">VnAa140</strain>
    </source>
</reference>
<keyword evidence="7" id="KW-0472">Membrane</keyword>
<evidence type="ECO:0000256" key="5">
    <source>
        <dbReference type="ARBA" id="ARBA00022968"/>
    </source>
</evidence>
<keyword evidence="3" id="KW-0808">Transferase</keyword>
<keyword evidence="4" id="KW-0812">Transmembrane</keyword>
<dbReference type="EMBL" id="RBVV01000228">
    <property type="protein sequence ID" value="RNJ52214.1"/>
    <property type="molecule type" value="Genomic_DNA"/>
</dbReference>
<dbReference type="AlphaFoldDB" id="A0A3M9XW35"/>
<evidence type="ECO:0000259" key="9">
    <source>
        <dbReference type="Pfam" id="PF02434"/>
    </source>
</evidence>
<dbReference type="Gene3D" id="3.90.550.50">
    <property type="match status" value="1"/>
</dbReference>
<organism evidence="10 11">
    <name type="scientific">Verticillium nonalfalfae</name>
    <dbReference type="NCBI Taxonomy" id="1051616"/>
    <lineage>
        <taxon>Eukaryota</taxon>
        <taxon>Fungi</taxon>
        <taxon>Dikarya</taxon>
        <taxon>Ascomycota</taxon>
        <taxon>Pezizomycotina</taxon>
        <taxon>Sordariomycetes</taxon>
        <taxon>Hypocreomycetidae</taxon>
        <taxon>Glomerellales</taxon>
        <taxon>Plectosphaerellaceae</taxon>
        <taxon>Verticillium</taxon>
    </lineage>
</organism>
<protein>
    <recommendedName>
        <fullName evidence="9">Fringe-like glycosyltransferase domain-containing protein</fullName>
    </recommendedName>
</protein>
<dbReference type="GO" id="GO:0016020">
    <property type="term" value="C:membrane"/>
    <property type="evidence" value="ECO:0007669"/>
    <property type="project" value="UniProtKB-SubCell"/>
</dbReference>
<feature type="domain" description="Fringe-like glycosyltransferase" evidence="9">
    <location>
        <begin position="189"/>
        <end position="300"/>
    </location>
</feature>
<accession>A0A3M9XW35</accession>
<evidence type="ECO:0000256" key="4">
    <source>
        <dbReference type="ARBA" id="ARBA00022692"/>
    </source>
</evidence>
<keyword evidence="5" id="KW-0735">Signal-anchor</keyword>
<dbReference type="PANTHER" id="PTHR10811">
    <property type="entry name" value="FRINGE-RELATED"/>
    <property type="match status" value="1"/>
</dbReference>
<dbReference type="STRING" id="1051616.A0A3M9XW35"/>
<evidence type="ECO:0000256" key="8">
    <source>
        <dbReference type="ARBA" id="ARBA00037847"/>
    </source>
</evidence>
<comment type="caution">
    <text evidence="10">The sequence shown here is derived from an EMBL/GenBank/DDBJ whole genome shotgun (WGS) entry which is preliminary data.</text>
</comment>
<dbReference type="InterPro" id="IPR003378">
    <property type="entry name" value="Fringe-like_glycosylTrfase"/>
</dbReference>
<evidence type="ECO:0000256" key="7">
    <source>
        <dbReference type="ARBA" id="ARBA00023136"/>
    </source>
</evidence>
<proteinExistence type="predicted"/>
<dbReference type="Pfam" id="PF02434">
    <property type="entry name" value="Fringe"/>
    <property type="match status" value="1"/>
</dbReference>
<evidence type="ECO:0000313" key="10">
    <source>
        <dbReference type="EMBL" id="RNJ52214.1"/>
    </source>
</evidence>
<evidence type="ECO:0000256" key="2">
    <source>
        <dbReference type="ARBA" id="ARBA00022676"/>
    </source>
</evidence>
<keyword evidence="2" id="KW-0328">Glycosyltransferase</keyword>